<proteinExistence type="predicted"/>
<evidence type="ECO:0000256" key="3">
    <source>
        <dbReference type="ARBA" id="ARBA00023135"/>
    </source>
</evidence>
<dbReference type="SUPFAM" id="SSF69695">
    <property type="entry name" value="SRP19"/>
    <property type="match status" value="1"/>
</dbReference>
<reference evidence="5" key="1">
    <citation type="submission" date="2021-01" db="EMBL/GenBank/DDBJ databases">
        <authorList>
            <person name="Corre E."/>
            <person name="Pelletier E."/>
            <person name="Niang G."/>
            <person name="Scheremetjew M."/>
            <person name="Finn R."/>
            <person name="Kale V."/>
            <person name="Holt S."/>
            <person name="Cochrane G."/>
            <person name="Meng A."/>
            <person name="Brown T."/>
            <person name="Cohen L."/>
        </authorList>
    </citation>
    <scope>NUCLEOTIDE SEQUENCE</scope>
    <source>
        <strain evidence="5">CCAP979/52</strain>
    </source>
</reference>
<protein>
    <recommendedName>
        <fullName evidence="6">Signal recognition particle 19 kDa protein</fullName>
    </recommendedName>
</protein>
<name>A0A7S0M5N2_9CRYP</name>
<dbReference type="PANTHER" id="PTHR17453">
    <property type="entry name" value="SIGNAL RECOGNITION PARTICLE 19 KD PROTEIN"/>
    <property type="match status" value="1"/>
</dbReference>
<gene>
    <name evidence="5" type="ORF">CCUR1050_LOCUS8077</name>
</gene>
<organism evidence="5">
    <name type="scientific">Cryptomonas curvata</name>
    <dbReference type="NCBI Taxonomy" id="233186"/>
    <lineage>
        <taxon>Eukaryota</taxon>
        <taxon>Cryptophyceae</taxon>
        <taxon>Cryptomonadales</taxon>
        <taxon>Cryptomonadaceae</taxon>
        <taxon>Cryptomonas</taxon>
    </lineage>
</organism>
<evidence type="ECO:0000256" key="1">
    <source>
        <dbReference type="ARBA" id="ARBA00004496"/>
    </source>
</evidence>
<comment type="subcellular location">
    <subcellularLocation>
        <location evidence="1">Cytoplasm</location>
    </subcellularLocation>
</comment>
<dbReference type="GO" id="GO:0005786">
    <property type="term" value="C:signal recognition particle, endoplasmic reticulum targeting"/>
    <property type="evidence" value="ECO:0007669"/>
    <property type="project" value="UniProtKB-KW"/>
</dbReference>
<dbReference type="GO" id="GO:0008312">
    <property type="term" value="F:7S RNA binding"/>
    <property type="evidence" value="ECO:0007669"/>
    <property type="project" value="InterPro"/>
</dbReference>
<dbReference type="Pfam" id="PF01922">
    <property type="entry name" value="SRP19"/>
    <property type="match status" value="1"/>
</dbReference>
<dbReference type="EMBL" id="HBEZ01014582">
    <property type="protein sequence ID" value="CAD8630398.1"/>
    <property type="molecule type" value="Transcribed_RNA"/>
</dbReference>
<evidence type="ECO:0000256" key="2">
    <source>
        <dbReference type="ARBA" id="ARBA00022490"/>
    </source>
</evidence>
<dbReference type="GO" id="GO:0006617">
    <property type="term" value="P:SRP-dependent cotranslational protein targeting to membrane, signal sequence recognition"/>
    <property type="evidence" value="ECO:0007669"/>
    <property type="project" value="TreeGrafter"/>
</dbReference>
<evidence type="ECO:0000313" key="5">
    <source>
        <dbReference type="EMBL" id="CAD8630398.1"/>
    </source>
</evidence>
<keyword evidence="3" id="KW-0733">Signal recognition particle</keyword>
<dbReference type="AlphaFoldDB" id="A0A7S0M5N2"/>
<evidence type="ECO:0008006" key="6">
    <source>
        <dbReference type="Google" id="ProtNLM"/>
    </source>
</evidence>
<dbReference type="InterPro" id="IPR036521">
    <property type="entry name" value="SRP19-like_sf"/>
</dbReference>
<dbReference type="InterPro" id="IPR002778">
    <property type="entry name" value="Signal_recog_particle_SRP19"/>
</dbReference>
<accession>A0A7S0M5N2</accession>
<dbReference type="Gene3D" id="3.30.56.30">
    <property type="entry name" value="Signal recognition particle, SRP19-like subunit"/>
    <property type="match status" value="1"/>
</dbReference>
<dbReference type="PANTHER" id="PTHR17453:SF0">
    <property type="entry name" value="SIGNAL RECOGNITION PARTICLE 19 KDA PROTEIN"/>
    <property type="match status" value="1"/>
</dbReference>
<sequence length="152" mass="17254">MAATAVPTLHEKHGTVVIYSPYINKHKSIQEGRRISVAQACEDPSAWEILEVCKRLFPEDCVDAENKGYSRDYEAQWPPMRGRIRVRLFDDKGKPTNPELTSRKQLFIKVAELIPKIASRQPGYQDPQYAAMAASAGELKLKSGNKKKNRKR</sequence>
<evidence type="ECO:0000256" key="4">
    <source>
        <dbReference type="ARBA" id="ARBA00023274"/>
    </source>
</evidence>
<keyword evidence="2" id="KW-0963">Cytoplasm</keyword>
<keyword evidence="4" id="KW-0687">Ribonucleoprotein</keyword>